<feature type="compositionally biased region" description="Low complexity" evidence="1">
    <location>
        <begin position="722"/>
        <end position="744"/>
    </location>
</feature>
<feature type="compositionally biased region" description="Polar residues" evidence="1">
    <location>
        <begin position="775"/>
        <end position="786"/>
    </location>
</feature>
<dbReference type="PANTHER" id="PTHR37283:SF1">
    <property type="entry name" value="PH DOMAIN-CONTAINING PROTEIN YHR131C"/>
    <property type="match status" value="1"/>
</dbReference>
<feature type="region of interest" description="Disordered" evidence="1">
    <location>
        <begin position="210"/>
        <end position="233"/>
    </location>
</feature>
<dbReference type="SUPFAM" id="SSF50729">
    <property type="entry name" value="PH domain-like"/>
    <property type="match status" value="1"/>
</dbReference>
<feature type="region of interest" description="Disordered" evidence="1">
    <location>
        <begin position="489"/>
        <end position="511"/>
    </location>
</feature>
<feature type="region of interest" description="Disordered" evidence="1">
    <location>
        <begin position="1"/>
        <end position="31"/>
    </location>
</feature>
<evidence type="ECO:0008006" key="4">
    <source>
        <dbReference type="Google" id="ProtNLM"/>
    </source>
</evidence>
<gene>
    <name evidence="2" type="ORF">DFH94DRAFT_689782</name>
</gene>
<feature type="compositionally biased region" description="Basic and acidic residues" evidence="1">
    <location>
        <begin position="699"/>
        <end position="719"/>
    </location>
</feature>
<dbReference type="Proteomes" id="UP000759537">
    <property type="component" value="Unassembled WGS sequence"/>
</dbReference>
<feature type="compositionally biased region" description="Low complexity" evidence="1">
    <location>
        <begin position="686"/>
        <end position="698"/>
    </location>
</feature>
<proteinExistence type="predicted"/>
<feature type="compositionally biased region" description="Acidic residues" evidence="1">
    <location>
        <begin position="352"/>
        <end position="375"/>
    </location>
</feature>
<feature type="region of interest" description="Disordered" evidence="1">
    <location>
        <begin position="248"/>
        <end position="277"/>
    </location>
</feature>
<dbReference type="OrthoDB" id="5865767at2759"/>
<feature type="region of interest" description="Disordered" evidence="1">
    <location>
        <begin position="686"/>
        <end position="842"/>
    </location>
</feature>
<feature type="compositionally biased region" description="Low complexity" evidence="1">
    <location>
        <begin position="751"/>
        <end position="763"/>
    </location>
</feature>
<keyword evidence="3" id="KW-1185">Reference proteome</keyword>
<feature type="compositionally biased region" description="Basic and acidic residues" evidence="1">
    <location>
        <begin position="340"/>
        <end position="351"/>
    </location>
</feature>
<dbReference type="Gene3D" id="2.30.29.30">
    <property type="entry name" value="Pleckstrin-homology domain (PH domain)/Phosphotyrosine-binding domain (PTB)"/>
    <property type="match status" value="2"/>
</dbReference>
<dbReference type="PANTHER" id="PTHR37283">
    <property type="entry name" value="PH DOMAIN-CONTAINING PROTEIN YHR131C"/>
    <property type="match status" value="1"/>
</dbReference>
<feature type="compositionally biased region" description="Polar residues" evidence="1">
    <location>
        <begin position="77"/>
        <end position="96"/>
    </location>
</feature>
<feature type="region of interest" description="Disordered" evidence="1">
    <location>
        <begin position="68"/>
        <end position="98"/>
    </location>
</feature>
<feature type="compositionally biased region" description="Pro residues" evidence="1">
    <location>
        <begin position="799"/>
        <end position="811"/>
    </location>
</feature>
<organism evidence="2 3">
    <name type="scientific">Russula ochroleuca</name>
    <dbReference type="NCBI Taxonomy" id="152965"/>
    <lineage>
        <taxon>Eukaryota</taxon>
        <taxon>Fungi</taxon>
        <taxon>Dikarya</taxon>
        <taxon>Basidiomycota</taxon>
        <taxon>Agaricomycotina</taxon>
        <taxon>Agaricomycetes</taxon>
        <taxon>Russulales</taxon>
        <taxon>Russulaceae</taxon>
        <taxon>Russula</taxon>
    </lineage>
</organism>
<dbReference type="AlphaFoldDB" id="A0A9P5N0B7"/>
<evidence type="ECO:0000256" key="1">
    <source>
        <dbReference type="SAM" id="MobiDB-lite"/>
    </source>
</evidence>
<dbReference type="InterPro" id="IPR011993">
    <property type="entry name" value="PH-like_dom_sf"/>
</dbReference>
<feature type="compositionally biased region" description="Basic residues" evidence="1">
    <location>
        <begin position="827"/>
        <end position="842"/>
    </location>
</feature>
<comment type="caution">
    <text evidence="2">The sequence shown here is derived from an EMBL/GenBank/DDBJ whole genome shotgun (WGS) entry which is preliminary data.</text>
</comment>
<accession>A0A9P5N0B7</accession>
<evidence type="ECO:0000313" key="2">
    <source>
        <dbReference type="EMBL" id="KAF8483282.1"/>
    </source>
</evidence>
<feature type="compositionally biased region" description="Polar residues" evidence="1">
    <location>
        <begin position="214"/>
        <end position="225"/>
    </location>
</feature>
<evidence type="ECO:0000313" key="3">
    <source>
        <dbReference type="Proteomes" id="UP000759537"/>
    </source>
</evidence>
<dbReference type="EMBL" id="WHVB01000004">
    <property type="protein sequence ID" value="KAF8483282.1"/>
    <property type="molecule type" value="Genomic_DNA"/>
</dbReference>
<protein>
    <recommendedName>
        <fullName evidence="4">PH domain-containing protein</fullName>
    </recommendedName>
</protein>
<name>A0A9P5N0B7_9AGAM</name>
<reference evidence="2" key="2">
    <citation type="journal article" date="2020" name="Nat. Commun.">
        <title>Large-scale genome sequencing of mycorrhizal fungi provides insights into the early evolution of symbiotic traits.</title>
        <authorList>
            <person name="Miyauchi S."/>
            <person name="Kiss E."/>
            <person name="Kuo A."/>
            <person name="Drula E."/>
            <person name="Kohler A."/>
            <person name="Sanchez-Garcia M."/>
            <person name="Morin E."/>
            <person name="Andreopoulos B."/>
            <person name="Barry K.W."/>
            <person name="Bonito G."/>
            <person name="Buee M."/>
            <person name="Carver A."/>
            <person name="Chen C."/>
            <person name="Cichocki N."/>
            <person name="Clum A."/>
            <person name="Culley D."/>
            <person name="Crous P.W."/>
            <person name="Fauchery L."/>
            <person name="Girlanda M."/>
            <person name="Hayes R.D."/>
            <person name="Keri Z."/>
            <person name="LaButti K."/>
            <person name="Lipzen A."/>
            <person name="Lombard V."/>
            <person name="Magnuson J."/>
            <person name="Maillard F."/>
            <person name="Murat C."/>
            <person name="Nolan M."/>
            <person name="Ohm R.A."/>
            <person name="Pangilinan J."/>
            <person name="Pereira M.F."/>
            <person name="Perotto S."/>
            <person name="Peter M."/>
            <person name="Pfister S."/>
            <person name="Riley R."/>
            <person name="Sitrit Y."/>
            <person name="Stielow J.B."/>
            <person name="Szollosi G."/>
            <person name="Zifcakova L."/>
            <person name="Stursova M."/>
            <person name="Spatafora J.W."/>
            <person name="Tedersoo L."/>
            <person name="Vaario L.M."/>
            <person name="Yamada A."/>
            <person name="Yan M."/>
            <person name="Wang P."/>
            <person name="Xu J."/>
            <person name="Bruns T."/>
            <person name="Baldrian P."/>
            <person name="Vilgalys R."/>
            <person name="Dunand C."/>
            <person name="Henrissat B."/>
            <person name="Grigoriev I.V."/>
            <person name="Hibbett D."/>
            <person name="Nagy L.G."/>
            <person name="Martin F.M."/>
        </authorList>
    </citation>
    <scope>NUCLEOTIDE SEQUENCE</scope>
    <source>
        <strain evidence="2">Prilba</strain>
    </source>
</reference>
<feature type="compositionally biased region" description="Low complexity" evidence="1">
    <location>
        <begin position="389"/>
        <end position="399"/>
    </location>
</feature>
<reference evidence="2" key="1">
    <citation type="submission" date="2019-10" db="EMBL/GenBank/DDBJ databases">
        <authorList>
            <consortium name="DOE Joint Genome Institute"/>
            <person name="Kuo A."/>
            <person name="Miyauchi S."/>
            <person name="Kiss E."/>
            <person name="Drula E."/>
            <person name="Kohler A."/>
            <person name="Sanchez-Garcia M."/>
            <person name="Andreopoulos B."/>
            <person name="Barry K.W."/>
            <person name="Bonito G."/>
            <person name="Buee M."/>
            <person name="Carver A."/>
            <person name="Chen C."/>
            <person name="Cichocki N."/>
            <person name="Clum A."/>
            <person name="Culley D."/>
            <person name="Crous P.W."/>
            <person name="Fauchery L."/>
            <person name="Girlanda M."/>
            <person name="Hayes R."/>
            <person name="Keri Z."/>
            <person name="LaButti K."/>
            <person name="Lipzen A."/>
            <person name="Lombard V."/>
            <person name="Magnuson J."/>
            <person name="Maillard F."/>
            <person name="Morin E."/>
            <person name="Murat C."/>
            <person name="Nolan M."/>
            <person name="Ohm R."/>
            <person name="Pangilinan J."/>
            <person name="Pereira M."/>
            <person name="Perotto S."/>
            <person name="Peter M."/>
            <person name="Riley R."/>
            <person name="Sitrit Y."/>
            <person name="Stielow B."/>
            <person name="Szollosi G."/>
            <person name="Zifcakova L."/>
            <person name="Stursova M."/>
            <person name="Spatafora J.W."/>
            <person name="Tedersoo L."/>
            <person name="Vaario L.-M."/>
            <person name="Yamada A."/>
            <person name="Yan M."/>
            <person name="Wang P."/>
            <person name="Xu J."/>
            <person name="Bruns T."/>
            <person name="Baldrian P."/>
            <person name="Vilgalys R."/>
            <person name="Henrissat B."/>
            <person name="Grigoriev I.V."/>
            <person name="Hibbett D."/>
            <person name="Nagy L.G."/>
            <person name="Martin F.M."/>
        </authorList>
    </citation>
    <scope>NUCLEOTIDE SEQUENCE</scope>
    <source>
        <strain evidence="2">Prilba</strain>
    </source>
</reference>
<sequence>MQPQLRTHSALDPLNPTLPPSPASTKSSIIPRGLGNAYRRIGAKLRQSRSMDMTQQLAVLSLTHTEGRTLGNHHTPRSNSPASTHSGSSPGASQGKASMDIERNARPFPDKFTRSFLTSPSRRMASMPLPFPSHLDMDRPISSTFPDSSDSYASIASFQASARNTESASGSFSSTSCAATIAARTAAAYSTPQSTPAALTLSHLLPTSTHLSSHQRAYTTPQQLSSREESVGASSLDVLSDGQDVPLPPIERVSNHPASLTPGFPPIRMTASRPGPTPLPTKFSIEGVSARLSPAIITRQPQHPILSLPPISPTLPPANDSRRLRSGSLRSVPALPMEGSDDREPAEHDNADLDDLDEEDEGVVDGDEDAEEESPEAEHPDTASEDGESSSGPHSSEASRPGNLPAIDVSPLDLSLSFQNANMSGTIRQDDNKTPKVHQMSDYFNSKRAEPASHILAADSQRSPTAWASAWVTPGFPTSAHSFNGFAPTRAPSTSRALPTPTTPILNSRSGMYHQASRSMSDMAEILRQHRTPEVPAATPKSPLRHPVHEAEPVVLDTEEPDTDTQLGPSLHRRLSMPTFGPSTEPPPYPAFRFGEPSSTIQIEPPDEEGYEHLPHYTNHIYLRAIMPRKMEFTAPGVQARDRKWRRTLCILEGTAFRVYSCPPTATGKGLIGNLWEKTVGVGDIAATPSTETSSTSAKVKEREVREREREARQTKLDSADGTITQSPTSSPTLPSTSGPSQPSNDSEDQPSPSSTRSRLLPSNFRRKNRAASDAPSTSRLSSSPLHQIALDSISSQGPSPPTYLRPPTPRTPSDQATPVLGGASRTHTHTPRTTPRAKRRHLWVDDPAVPLPQEEDLLYAYQLHNAESGLGSDYLKRRNVIRIRMEGQQFLLQARDVASVVDWIEGFQAAANIAQDLDERAMPKGPLFPRWVPSYLLYLSAHWF</sequence>
<feature type="region of interest" description="Disordered" evidence="1">
    <location>
        <begin position="301"/>
        <end position="408"/>
    </location>
</feature>